<comment type="caution">
    <text evidence="2">The sequence shown here is derived from an EMBL/GenBank/DDBJ whole genome shotgun (WGS) entry which is preliminary data.</text>
</comment>
<gene>
    <name evidence="2" type="ORF">B0H16DRAFT_1829393</name>
</gene>
<sequence length="607" mass="64648">MWPPEDKMVARARAFHLRAYAHSTSRRFCSNTSSSTSSKTPPARHGRHVLTPVGIAGKVYEGGVGGMGLLQAFHLLASAAVLVSVVWPVGRGVWVRYGASAPSAPALEKPAVAVGEKEEEEEGSETETDGERSAGSGERVRGGYSTPLRTRLRTAFRLSTSASSSTTSTTTSRPSARAQSSTETPDDRRRLLASLVRPVALLGARVAPRLWAGVDDAAGQLGPMKLRRTHTLTHTQTQTHPLTQARTHTQTQARRETQTQGMGVLCTLEAGAAVERLRAVGGRAFVREVLGSASSSSSTTSTPTSSSPSTSPSTTSTASTSTSTSSTPNEDADASTDTLAKAAASEREMARAREREREEERAALEVAREGLRGWGLGWATRTCWMGWMGMRLRMCMRMGLGMGSRRAQKRTWRGSCARSCSIGACLAPSASASASSSPASASLNTKGANANASARTTSAAARALRCTLGSSEVFEDAGAGVEEARDRVADLLTGERDIWITFLFAGPEVTRRNKFARGPTRLQPLHLEVALSRAHLYTLTTLATLPSCLHPSSFSLACIAAHTAAHRCTRAPSSRVSAMLHLLHAQAAADRVLRGEPSVRWTRFCVH</sequence>
<reference evidence="2" key="1">
    <citation type="submission" date="2023-03" db="EMBL/GenBank/DDBJ databases">
        <title>Massive genome expansion in bonnet fungi (Mycena s.s.) driven by repeated elements and novel gene families across ecological guilds.</title>
        <authorList>
            <consortium name="Lawrence Berkeley National Laboratory"/>
            <person name="Harder C.B."/>
            <person name="Miyauchi S."/>
            <person name="Viragh M."/>
            <person name="Kuo A."/>
            <person name="Thoen E."/>
            <person name="Andreopoulos B."/>
            <person name="Lu D."/>
            <person name="Skrede I."/>
            <person name="Drula E."/>
            <person name="Henrissat B."/>
            <person name="Morin E."/>
            <person name="Kohler A."/>
            <person name="Barry K."/>
            <person name="LaButti K."/>
            <person name="Morin E."/>
            <person name="Salamov A."/>
            <person name="Lipzen A."/>
            <person name="Mereny Z."/>
            <person name="Hegedus B."/>
            <person name="Baldrian P."/>
            <person name="Stursova M."/>
            <person name="Weitz H."/>
            <person name="Taylor A."/>
            <person name="Grigoriev I.V."/>
            <person name="Nagy L.G."/>
            <person name="Martin F."/>
            <person name="Kauserud H."/>
        </authorList>
    </citation>
    <scope>NUCLEOTIDE SEQUENCE</scope>
    <source>
        <strain evidence="2">CBHHK182m</strain>
    </source>
</reference>
<evidence type="ECO:0000313" key="2">
    <source>
        <dbReference type="EMBL" id="KAJ7703802.1"/>
    </source>
</evidence>
<feature type="compositionally biased region" description="Low complexity" evidence="1">
    <location>
        <begin position="153"/>
        <end position="182"/>
    </location>
</feature>
<feature type="compositionally biased region" description="Basic and acidic residues" evidence="1">
    <location>
        <begin position="344"/>
        <end position="356"/>
    </location>
</feature>
<organism evidence="2 3">
    <name type="scientific">Mycena metata</name>
    <dbReference type="NCBI Taxonomy" id="1033252"/>
    <lineage>
        <taxon>Eukaryota</taxon>
        <taxon>Fungi</taxon>
        <taxon>Dikarya</taxon>
        <taxon>Basidiomycota</taxon>
        <taxon>Agaricomycotina</taxon>
        <taxon>Agaricomycetes</taxon>
        <taxon>Agaricomycetidae</taxon>
        <taxon>Agaricales</taxon>
        <taxon>Marasmiineae</taxon>
        <taxon>Mycenaceae</taxon>
        <taxon>Mycena</taxon>
    </lineage>
</organism>
<feature type="region of interest" description="Disordered" evidence="1">
    <location>
        <begin position="105"/>
        <end position="189"/>
    </location>
</feature>
<name>A0AAD7GRR5_9AGAR</name>
<feature type="compositionally biased region" description="Low complexity" evidence="1">
    <location>
        <begin position="28"/>
        <end position="40"/>
    </location>
</feature>
<accession>A0AAD7GRR5</accession>
<feature type="compositionally biased region" description="Low complexity" evidence="1">
    <location>
        <begin position="232"/>
        <end position="252"/>
    </location>
</feature>
<feature type="region of interest" description="Disordered" evidence="1">
    <location>
        <begin position="232"/>
        <end position="258"/>
    </location>
</feature>
<feature type="region of interest" description="Disordered" evidence="1">
    <location>
        <begin position="291"/>
        <end position="356"/>
    </location>
</feature>
<evidence type="ECO:0000256" key="1">
    <source>
        <dbReference type="SAM" id="MobiDB-lite"/>
    </source>
</evidence>
<dbReference type="AlphaFoldDB" id="A0AAD7GRR5"/>
<proteinExistence type="predicted"/>
<keyword evidence="3" id="KW-1185">Reference proteome</keyword>
<feature type="compositionally biased region" description="Acidic residues" evidence="1">
    <location>
        <begin position="117"/>
        <end position="128"/>
    </location>
</feature>
<protein>
    <submittedName>
        <fullName evidence="2">Uncharacterized protein</fullName>
    </submittedName>
</protein>
<feature type="region of interest" description="Disordered" evidence="1">
    <location>
        <begin position="28"/>
        <end position="48"/>
    </location>
</feature>
<feature type="compositionally biased region" description="Low complexity" evidence="1">
    <location>
        <begin position="292"/>
        <end position="328"/>
    </location>
</feature>
<dbReference type="Proteomes" id="UP001215598">
    <property type="component" value="Unassembled WGS sequence"/>
</dbReference>
<evidence type="ECO:0000313" key="3">
    <source>
        <dbReference type="Proteomes" id="UP001215598"/>
    </source>
</evidence>
<dbReference type="EMBL" id="JARKIB010000497">
    <property type="protein sequence ID" value="KAJ7703802.1"/>
    <property type="molecule type" value="Genomic_DNA"/>
</dbReference>